<reference evidence="7 8" key="1">
    <citation type="journal article" date="2003" name="Nature">
        <title>Genome divergence in two Prochlorococcus ecotypes reflects oceanic niche differentiation.</title>
        <authorList>
            <person name="Rocap G."/>
            <person name="Larimer F.W."/>
            <person name="Lamerdin J.E."/>
            <person name="Malfatti S."/>
            <person name="Chain P."/>
            <person name="Ahlgren N.A."/>
            <person name="Arellano A."/>
            <person name="Coleman M."/>
            <person name="Hauser L."/>
            <person name="Hess W.R."/>
            <person name="Johnson Z.I."/>
            <person name="Land M.L."/>
            <person name="Lindell D."/>
            <person name="Post A.F."/>
            <person name="Regala W."/>
            <person name="Shah M."/>
            <person name="Shaw S.L."/>
            <person name="Steglich C."/>
            <person name="Sullivan M.B."/>
            <person name="Ting C.S."/>
            <person name="Tolonen A."/>
            <person name="Webb E.A."/>
            <person name="Zinser E.R."/>
            <person name="Chisholm S.W."/>
        </authorList>
    </citation>
    <scope>NUCLEOTIDE SEQUENCE [LARGE SCALE GENOMIC DNA]</scope>
    <source>
        <strain evidence="8">MIT 9313</strain>
    </source>
</reference>
<keyword evidence="5 6" id="KW-0472">Membrane</keyword>
<feature type="transmembrane region" description="Helical" evidence="6">
    <location>
        <begin position="69"/>
        <end position="87"/>
    </location>
</feature>
<name>Q7V7I1_PROMM</name>
<dbReference type="KEGG" id="pmt:PMT_0765"/>
<dbReference type="Proteomes" id="UP000001423">
    <property type="component" value="Chromosome"/>
</dbReference>
<evidence type="ECO:0000313" key="8">
    <source>
        <dbReference type="Proteomes" id="UP000001423"/>
    </source>
</evidence>
<keyword evidence="3 6" id="KW-0812">Transmembrane</keyword>
<sequence>MDFTLLLSTFITVFLAELGDKTQLATVAISGTTNRPFAVFLGSASALVFASLLGAMAGGSMAALIPENLLQLLASLGFLIIGLRLMFSNLSLSSAEEEAPKK</sequence>
<comment type="subcellular location">
    <subcellularLocation>
        <location evidence="1 6">Membrane</location>
        <topology evidence="1 6">Multi-pass membrane protein</topology>
    </subcellularLocation>
</comment>
<protein>
    <recommendedName>
        <fullName evidence="6">GDT1 family protein</fullName>
    </recommendedName>
</protein>
<evidence type="ECO:0000256" key="5">
    <source>
        <dbReference type="ARBA" id="ARBA00023136"/>
    </source>
</evidence>
<dbReference type="HOGENOM" id="CLU_140894_3_1_3"/>
<dbReference type="PANTHER" id="PTHR12608">
    <property type="entry name" value="TRANSMEMBRANE PROTEIN HTP-1 RELATED"/>
    <property type="match status" value="1"/>
</dbReference>
<dbReference type="GO" id="GO:0016020">
    <property type="term" value="C:membrane"/>
    <property type="evidence" value="ECO:0007669"/>
    <property type="project" value="UniProtKB-SubCell"/>
</dbReference>
<evidence type="ECO:0000313" key="7">
    <source>
        <dbReference type="EMBL" id="CAE20940.1"/>
    </source>
</evidence>
<dbReference type="GO" id="GO:0046873">
    <property type="term" value="F:metal ion transmembrane transporter activity"/>
    <property type="evidence" value="ECO:0007669"/>
    <property type="project" value="InterPro"/>
</dbReference>
<comment type="similarity">
    <text evidence="2 6">Belongs to the GDT1 family.</text>
</comment>
<dbReference type="RefSeq" id="WP_011130143.1">
    <property type="nucleotide sequence ID" value="NC_005071.1"/>
</dbReference>
<accession>Q7V7I1</accession>
<dbReference type="Pfam" id="PF01169">
    <property type="entry name" value="GDT1"/>
    <property type="match status" value="1"/>
</dbReference>
<comment type="caution">
    <text evidence="6">Lacks conserved residue(s) required for the propagation of feature annotation.</text>
</comment>
<feature type="transmembrane region" description="Helical" evidence="6">
    <location>
        <begin position="35"/>
        <end position="57"/>
    </location>
</feature>
<gene>
    <name evidence="7" type="ordered locus">PMT_0765</name>
</gene>
<evidence type="ECO:0000256" key="6">
    <source>
        <dbReference type="RuleBase" id="RU365102"/>
    </source>
</evidence>
<dbReference type="InterPro" id="IPR001727">
    <property type="entry name" value="GDT1-like"/>
</dbReference>
<evidence type="ECO:0000256" key="3">
    <source>
        <dbReference type="ARBA" id="ARBA00022692"/>
    </source>
</evidence>
<dbReference type="eggNOG" id="COG2119">
    <property type="taxonomic scope" value="Bacteria"/>
</dbReference>
<dbReference type="EMBL" id="BX548175">
    <property type="protein sequence ID" value="CAE20940.1"/>
    <property type="molecule type" value="Genomic_DNA"/>
</dbReference>
<organism evidence="7 8">
    <name type="scientific">Prochlorococcus marinus (strain MIT 9313)</name>
    <dbReference type="NCBI Taxonomy" id="74547"/>
    <lineage>
        <taxon>Bacteria</taxon>
        <taxon>Bacillati</taxon>
        <taxon>Cyanobacteriota</taxon>
        <taxon>Cyanophyceae</taxon>
        <taxon>Synechococcales</taxon>
        <taxon>Prochlorococcaceae</taxon>
        <taxon>Prochlorococcus</taxon>
    </lineage>
</organism>
<evidence type="ECO:0000256" key="4">
    <source>
        <dbReference type="ARBA" id="ARBA00022989"/>
    </source>
</evidence>
<keyword evidence="8" id="KW-1185">Reference proteome</keyword>
<dbReference type="OrthoDB" id="9801356at2"/>
<evidence type="ECO:0000256" key="1">
    <source>
        <dbReference type="ARBA" id="ARBA00004141"/>
    </source>
</evidence>
<keyword evidence="4 6" id="KW-1133">Transmembrane helix</keyword>
<dbReference type="AlphaFoldDB" id="Q7V7I1"/>
<proteinExistence type="inferred from homology"/>
<evidence type="ECO:0000256" key="2">
    <source>
        <dbReference type="ARBA" id="ARBA00009190"/>
    </source>
</evidence>
<dbReference type="PANTHER" id="PTHR12608:SF1">
    <property type="entry name" value="TRANSMEMBRANE PROTEIN 165"/>
    <property type="match status" value="1"/>
</dbReference>